<dbReference type="STRING" id="1108050.M5C0K2"/>
<name>M5C0K2_THACB</name>
<feature type="compositionally biased region" description="Polar residues" evidence="1">
    <location>
        <begin position="1"/>
        <end position="18"/>
    </location>
</feature>
<evidence type="ECO:0000313" key="3">
    <source>
        <dbReference type="EMBL" id="CEL57203.1"/>
    </source>
</evidence>
<evidence type="ECO:0000313" key="4">
    <source>
        <dbReference type="Proteomes" id="UP000012065"/>
    </source>
</evidence>
<dbReference type="OrthoDB" id="9986881at2759"/>
<reference evidence="2 4" key="2">
    <citation type="journal article" date="2013" name="J. Biotechnol.">
        <title>Establishment and interpretation of the genome sequence of the phytopathogenic fungus Rhizoctonia solani AG1-IB isolate 7/3/14.</title>
        <authorList>
            <person name="Wibberg D.W."/>
            <person name="Jelonek L.J."/>
            <person name="Rupp O.R."/>
            <person name="Hennig M.H."/>
            <person name="Eikmeyer F.E."/>
            <person name="Goesmann A.G."/>
            <person name="Hartmann A.H."/>
            <person name="Borriss R.B."/>
            <person name="Grosch R.G."/>
            <person name="Puehler A.P."/>
            <person name="Schlueter A.S."/>
        </authorList>
    </citation>
    <scope>NUCLEOTIDE SEQUENCE [LARGE SCALE GENOMIC DNA]</scope>
    <source>
        <strain evidence="4">AG1-IB / isolate 7/3/14</strain>
        <strain evidence="2">Isolate 7/3/14</strain>
    </source>
</reference>
<sequence length="117" mass="12712">MAQSTDQNSRSDVESTAPTIVDDTRSKNDPGDVDQVIAPGEESAKQITDEKADSFLVQWDGPDDLVNPENWSRPFRWYITALGGVAVLNATFASSAPSGIEGQLIRDTGLHPDFAKY</sequence>
<dbReference type="Proteomes" id="UP000012065">
    <property type="component" value="Unassembled WGS sequence"/>
</dbReference>
<gene>
    <name evidence="2" type="ORF">BN14_06540</name>
    <name evidence="3" type="ORF">RSOLAG1IB_12083</name>
</gene>
<keyword evidence="5" id="KW-1185">Reference proteome</keyword>
<organism evidence="2 4">
    <name type="scientific">Thanatephorus cucumeris (strain AG1-IB / isolate 7/3/14)</name>
    <name type="common">Lettuce bottom rot fungus</name>
    <name type="synonym">Rhizoctonia solani</name>
    <dbReference type="NCBI Taxonomy" id="1108050"/>
    <lineage>
        <taxon>Eukaryota</taxon>
        <taxon>Fungi</taxon>
        <taxon>Dikarya</taxon>
        <taxon>Basidiomycota</taxon>
        <taxon>Agaricomycotina</taxon>
        <taxon>Agaricomycetes</taxon>
        <taxon>Cantharellales</taxon>
        <taxon>Ceratobasidiaceae</taxon>
        <taxon>Rhizoctonia</taxon>
        <taxon>Rhizoctonia solani AG-1</taxon>
    </lineage>
</organism>
<reference evidence="3 5" key="3">
    <citation type="submission" date="2014-11" db="EMBL/GenBank/DDBJ databases">
        <authorList>
            <person name="Wibberg Daniel"/>
        </authorList>
    </citation>
    <scope>NUCLEOTIDE SEQUENCE [LARGE SCALE GENOMIC DNA]</scope>
    <source>
        <strain evidence="3">Rhizoctonia solani AG1-IB 7/3/14</strain>
    </source>
</reference>
<reference evidence="2" key="1">
    <citation type="submission" date="2012-10" db="EMBL/GenBank/DDBJ databases">
        <authorList>
            <person name="Jelonek L."/>
        </authorList>
    </citation>
    <scope>NUCLEOTIDE SEQUENCE</scope>
    <source>
        <strain evidence="2">Isolate 7/3/14</strain>
    </source>
</reference>
<dbReference type="HOGENOM" id="CLU_2086435_0_0_1"/>
<protein>
    <submittedName>
        <fullName evidence="2">Uncharacterized protein</fullName>
    </submittedName>
</protein>
<dbReference type="EMBL" id="CAOJ01009894">
    <property type="protein sequence ID" value="CCO32480.1"/>
    <property type="molecule type" value="Genomic_DNA"/>
</dbReference>
<evidence type="ECO:0000256" key="1">
    <source>
        <dbReference type="SAM" id="MobiDB-lite"/>
    </source>
</evidence>
<accession>M5C0K2</accession>
<feature type="region of interest" description="Disordered" evidence="1">
    <location>
        <begin position="1"/>
        <end position="49"/>
    </location>
</feature>
<dbReference type="Proteomes" id="UP000059188">
    <property type="component" value="Unassembled WGS sequence"/>
</dbReference>
<evidence type="ECO:0000313" key="5">
    <source>
        <dbReference type="Proteomes" id="UP000059188"/>
    </source>
</evidence>
<dbReference type="EMBL" id="LN679380">
    <property type="protein sequence ID" value="CEL57203.1"/>
    <property type="molecule type" value="Genomic_DNA"/>
</dbReference>
<evidence type="ECO:0000313" key="2">
    <source>
        <dbReference type="EMBL" id="CCO32480.1"/>
    </source>
</evidence>
<dbReference type="AlphaFoldDB" id="M5C0K2"/>
<proteinExistence type="predicted"/>